<evidence type="ECO:0000313" key="1">
    <source>
        <dbReference type="EMBL" id="UPL48274.1"/>
    </source>
</evidence>
<organism evidence="1 2">
    <name type="scientific">Hymenobacter sublimis</name>
    <dbReference type="NCBI Taxonomy" id="2933777"/>
    <lineage>
        <taxon>Bacteria</taxon>
        <taxon>Pseudomonadati</taxon>
        <taxon>Bacteroidota</taxon>
        <taxon>Cytophagia</taxon>
        <taxon>Cytophagales</taxon>
        <taxon>Hymenobacteraceae</taxon>
        <taxon>Hymenobacter</taxon>
    </lineage>
</organism>
<sequence length="256" mass="27168">MPSPFQLNTATGEATTSPFSLIVGSYVIAVKVEEYRRINSTWTLIGSITRDITYLANPGGNTNPTFTSLQVGAATQPFEKAIRANPGQTISVTLDASDADAGQMLSFSTAAATVVPGVSLQTVSATQSRLTWQVPANLPLGRYYLPVTVTDNGCPLLGSDSRTLTFLVTSQVLSTKFGKQPLSIFATPTPFREQVQFQLGQAGTQTVSVLDGLGRTVAQLTSKPDGSVVWQPAASLAPGIYVARTADGRQVRLLRE</sequence>
<protein>
    <recommendedName>
        <fullName evidence="3">T9SS type A sorting domain-containing protein</fullName>
    </recommendedName>
</protein>
<accession>A0ABY4J8Z5</accession>
<proteinExistence type="predicted"/>
<dbReference type="Proteomes" id="UP000829647">
    <property type="component" value="Chromosome"/>
</dbReference>
<dbReference type="RefSeq" id="WP_247974759.1">
    <property type="nucleotide sequence ID" value="NZ_CP095848.1"/>
</dbReference>
<reference evidence="1 2" key="1">
    <citation type="submission" date="2022-04" db="EMBL/GenBank/DDBJ databases">
        <title>Hymenobacter sp. isolated from the air.</title>
        <authorList>
            <person name="Won M."/>
            <person name="Lee C.-M."/>
            <person name="Woen H.-Y."/>
            <person name="Kwon S.-W."/>
        </authorList>
    </citation>
    <scope>NUCLEOTIDE SEQUENCE [LARGE SCALE GENOMIC DNA]</scope>
    <source>
        <strain evidence="2">5516 S-25</strain>
    </source>
</reference>
<evidence type="ECO:0000313" key="2">
    <source>
        <dbReference type="Proteomes" id="UP000829647"/>
    </source>
</evidence>
<keyword evidence="2" id="KW-1185">Reference proteome</keyword>
<evidence type="ECO:0008006" key="3">
    <source>
        <dbReference type="Google" id="ProtNLM"/>
    </source>
</evidence>
<name>A0ABY4J8Z5_9BACT</name>
<gene>
    <name evidence="1" type="ORF">MWH26_13880</name>
</gene>
<dbReference type="EMBL" id="CP095848">
    <property type="protein sequence ID" value="UPL48274.1"/>
    <property type="molecule type" value="Genomic_DNA"/>
</dbReference>